<dbReference type="AlphaFoldDB" id="A0A931BJU1"/>
<protein>
    <submittedName>
        <fullName evidence="2">Uncharacterized protein</fullName>
    </submittedName>
</protein>
<sequence>MWLATGAVSQALAQPGSGGPGPGTPTTPTTPTDVPLDGGASLLLAAGAAYGLKRLRKRYRA</sequence>
<name>A0A931BJU1_9BACT</name>
<dbReference type="Proteomes" id="UP000645610">
    <property type="component" value="Unassembled WGS sequence"/>
</dbReference>
<evidence type="ECO:0000256" key="1">
    <source>
        <dbReference type="SAM" id="MobiDB-lite"/>
    </source>
</evidence>
<comment type="caution">
    <text evidence="2">The sequence shown here is derived from an EMBL/GenBank/DDBJ whole genome shotgun (WGS) entry which is preliminary data.</text>
</comment>
<accession>A0A931BJU1</accession>
<dbReference type="NCBIfam" id="NF046080">
    <property type="entry name" value="PID_CTERM"/>
    <property type="match status" value="1"/>
</dbReference>
<dbReference type="EMBL" id="JADQDP010000003">
    <property type="protein sequence ID" value="MBF9142657.1"/>
    <property type="molecule type" value="Genomic_DNA"/>
</dbReference>
<proteinExistence type="predicted"/>
<feature type="compositionally biased region" description="Low complexity" evidence="1">
    <location>
        <begin position="24"/>
        <end position="38"/>
    </location>
</feature>
<keyword evidence="3" id="KW-1185">Reference proteome</keyword>
<evidence type="ECO:0000313" key="2">
    <source>
        <dbReference type="EMBL" id="MBF9142657.1"/>
    </source>
</evidence>
<gene>
    <name evidence="2" type="ORF">I2I01_13500</name>
</gene>
<reference evidence="2 3" key="1">
    <citation type="submission" date="2020-11" db="EMBL/GenBank/DDBJ databases">
        <authorList>
            <person name="Kim M.K."/>
        </authorList>
    </citation>
    <scope>NUCLEOTIDE SEQUENCE [LARGE SCALE GENOMIC DNA]</scope>
    <source>
        <strain evidence="2 3">BT439</strain>
    </source>
</reference>
<organism evidence="2 3">
    <name type="scientific">Hymenobacter properus</name>
    <dbReference type="NCBI Taxonomy" id="2791026"/>
    <lineage>
        <taxon>Bacteria</taxon>
        <taxon>Pseudomonadati</taxon>
        <taxon>Bacteroidota</taxon>
        <taxon>Cytophagia</taxon>
        <taxon>Cytophagales</taxon>
        <taxon>Hymenobacteraceae</taxon>
        <taxon>Hymenobacter</taxon>
    </lineage>
</organism>
<evidence type="ECO:0000313" key="3">
    <source>
        <dbReference type="Proteomes" id="UP000645610"/>
    </source>
</evidence>
<dbReference type="InterPro" id="IPR058207">
    <property type="entry name" value="PID_CTERM"/>
</dbReference>
<feature type="region of interest" description="Disordered" evidence="1">
    <location>
        <begin position="1"/>
        <end position="38"/>
    </location>
</feature>